<evidence type="ECO:0000313" key="2">
    <source>
        <dbReference type="EMBL" id="VAW95861.1"/>
    </source>
</evidence>
<proteinExistence type="predicted"/>
<feature type="transmembrane region" description="Helical" evidence="1">
    <location>
        <begin position="52"/>
        <end position="71"/>
    </location>
</feature>
<keyword evidence="1" id="KW-0812">Transmembrane</keyword>
<organism evidence="2">
    <name type="scientific">hydrothermal vent metagenome</name>
    <dbReference type="NCBI Taxonomy" id="652676"/>
    <lineage>
        <taxon>unclassified sequences</taxon>
        <taxon>metagenomes</taxon>
        <taxon>ecological metagenomes</taxon>
    </lineage>
</organism>
<accession>A0A3B0ZVU2</accession>
<dbReference type="AlphaFoldDB" id="A0A3B0ZVU2"/>
<dbReference type="InterPro" id="IPR051790">
    <property type="entry name" value="Cytochrome_c-biogenesis_DsbD"/>
</dbReference>
<feature type="transmembrane region" description="Helical" evidence="1">
    <location>
        <begin position="199"/>
        <end position="218"/>
    </location>
</feature>
<sequence>MGNGTALWGGFTSFFSIWQICILQISPFVIAFLLGLYLATLEQKPNASIRQWVLVPYAAYIVGFCLFYSLLIASGLTISRSILYHIGNLRVVSGFIILFVALYLIFLNRLSVLGERHSPTVSSILSLLIGMTFAIIYSPCITPILSEIMGLAAQRGTAIDGWFLAFFYGLGISLALGVTAVTFILFLRRRQMVRHHARLIIGICGLIVLVPALLNITGQMRHYKAFFLGFLV</sequence>
<name>A0A3B0ZVU2_9ZZZZ</name>
<feature type="transmembrane region" description="Helical" evidence="1">
    <location>
        <begin position="124"/>
        <end position="145"/>
    </location>
</feature>
<dbReference type="PANTHER" id="PTHR31272:SF4">
    <property type="entry name" value="CYTOCHROME C-TYPE BIOGENESIS PROTEIN HI_1454-RELATED"/>
    <property type="match status" value="1"/>
</dbReference>
<evidence type="ECO:0000256" key="1">
    <source>
        <dbReference type="SAM" id="Phobius"/>
    </source>
</evidence>
<keyword evidence="1" id="KW-1133">Transmembrane helix</keyword>
<reference evidence="2" key="1">
    <citation type="submission" date="2018-06" db="EMBL/GenBank/DDBJ databases">
        <authorList>
            <person name="Zhirakovskaya E."/>
        </authorList>
    </citation>
    <scope>NUCLEOTIDE SEQUENCE</scope>
</reference>
<keyword evidence="1" id="KW-0472">Membrane</keyword>
<feature type="transmembrane region" description="Helical" evidence="1">
    <location>
        <begin position="165"/>
        <end position="187"/>
    </location>
</feature>
<dbReference type="EMBL" id="UOFU01000083">
    <property type="protein sequence ID" value="VAW95861.1"/>
    <property type="molecule type" value="Genomic_DNA"/>
</dbReference>
<feature type="transmembrane region" description="Helical" evidence="1">
    <location>
        <begin position="17"/>
        <end position="40"/>
    </location>
</feature>
<gene>
    <name evidence="2" type="ORF">MNBD_GAMMA20-2433</name>
</gene>
<feature type="transmembrane region" description="Helical" evidence="1">
    <location>
        <begin position="91"/>
        <end position="112"/>
    </location>
</feature>
<dbReference type="PANTHER" id="PTHR31272">
    <property type="entry name" value="CYTOCHROME C-TYPE BIOGENESIS PROTEIN HI_1454-RELATED"/>
    <property type="match status" value="1"/>
</dbReference>
<protein>
    <submittedName>
        <fullName evidence="2">Uncharacterized protein</fullName>
    </submittedName>
</protein>